<dbReference type="Pfam" id="PF21787">
    <property type="entry name" value="TNP-like_RNaseH_N"/>
    <property type="match status" value="1"/>
</dbReference>
<dbReference type="GeneID" id="106810714"/>
<dbReference type="RefSeq" id="XP_014669634.1">
    <property type="nucleotide sequence ID" value="XM_014814148.1"/>
</dbReference>
<dbReference type="InterPro" id="IPR048365">
    <property type="entry name" value="TNP-like_RNaseH_N"/>
</dbReference>
<feature type="domain" description="Transposable element P transposase-like RNase H" evidence="1">
    <location>
        <begin position="330"/>
        <end position="459"/>
    </location>
</feature>
<protein>
    <submittedName>
        <fullName evidence="3">Uncharacterized protein LOC106810714</fullName>
    </submittedName>
</protein>
<sequence length="669" mass="76519">MVAPKAMDLPERRGGPMNSIVLAISGNGNMQLRVLQTKSEESECVKNNKFCVKSLRAMLSKLWFHPCLGLDITTFKQLSTNIRYKLTLCQQVDFPYTHFISKKCQKIMKPYARKHQMCRKCAVMMKRLRHADKVAANVSTSAKKRRRHYTSRCPLSALSPASKKTRKSLTRVRQSKTLKKQKNLEHKLQQHSILLNDEQSMELGTAMNFLSKTKQGQKAFKQFVCDTQKETNQDVVTAMQEAWKADQERNRTGSKRNVWTAVSYRIALAIFSRSPTTYKALTKLQILQLPSIRSIQRKMQDAFEHSGPSQSNLKAAAIVYRQMQNEAVLQEKPKPMGEGVLILDEVKVIGKIMWNSKNHEMYGLALTHNELTSLHDIYQTLDPQQKVSPAQNILQFLWRDLTSSFDVIGPYYATESALDTRLTTATLLETMRIFEAHGFHVSGVVFDGASTNLATVKLLTTGKRGPYQQPYDIQPWFTNPYRPQVKVHFVICPSHQLKNMVNALHNSRPQGTRDFMSVQPAEHGTRLVPFGWQAVQDMYAREVERRDKNCLRMVPGLQQSFIVRDAWTKLNVKPAKIMQQEHVLAELKTYAQPEHTVQQPIDAINVLATVKYLTACNLLFERGLLSHAKVTSQRCEVLDNIVTGYAYFENWHRTLKGAFTFKIVAEKDL</sequence>
<evidence type="ECO:0000313" key="3">
    <source>
        <dbReference type="RefSeq" id="XP_014669634.1"/>
    </source>
</evidence>
<evidence type="ECO:0000313" key="2">
    <source>
        <dbReference type="Proteomes" id="UP000695022"/>
    </source>
</evidence>
<organism evidence="2 3">
    <name type="scientific">Priapulus caudatus</name>
    <name type="common">Priapulid worm</name>
    <dbReference type="NCBI Taxonomy" id="37621"/>
    <lineage>
        <taxon>Eukaryota</taxon>
        <taxon>Metazoa</taxon>
        <taxon>Ecdysozoa</taxon>
        <taxon>Scalidophora</taxon>
        <taxon>Priapulida</taxon>
        <taxon>Priapulimorpha</taxon>
        <taxon>Priapulimorphida</taxon>
        <taxon>Priapulidae</taxon>
        <taxon>Priapulus</taxon>
    </lineage>
</organism>
<name>A0ABM1EBR3_PRICU</name>
<evidence type="ECO:0000259" key="1">
    <source>
        <dbReference type="Pfam" id="PF21787"/>
    </source>
</evidence>
<reference evidence="3" key="1">
    <citation type="submission" date="2025-08" db="UniProtKB">
        <authorList>
            <consortium name="RefSeq"/>
        </authorList>
    </citation>
    <scope>IDENTIFICATION</scope>
</reference>
<keyword evidence="2" id="KW-1185">Reference proteome</keyword>
<dbReference type="Proteomes" id="UP000695022">
    <property type="component" value="Unplaced"/>
</dbReference>
<proteinExistence type="predicted"/>
<accession>A0ABM1EBR3</accession>
<gene>
    <name evidence="3" type="primary">LOC106810714</name>
</gene>